<dbReference type="AlphaFoldDB" id="A0AA39TVK7"/>
<feature type="region of interest" description="Disordered" evidence="1">
    <location>
        <begin position="52"/>
        <end position="77"/>
    </location>
</feature>
<dbReference type="Gene3D" id="2.170.270.10">
    <property type="entry name" value="SET domain"/>
    <property type="match status" value="1"/>
</dbReference>
<dbReference type="InterPro" id="IPR001214">
    <property type="entry name" value="SET_dom"/>
</dbReference>
<dbReference type="PANTHER" id="PTHR47332">
    <property type="entry name" value="SET DOMAIN-CONTAINING PROTEIN 5"/>
    <property type="match status" value="1"/>
</dbReference>
<reference evidence="4" key="1">
    <citation type="submission" date="2023-06" db="EMBL/GenBank/DDBJ databases">
        <title>Genome-scale phylogeny and comparative genomics of the fungal order Sordariales.</title>
        <authorList>
            <consortium name="Lawrence Berkeley National Laboratory"/>
            <person name="Hensen N."/>
            <person name="Bonometti L."/>
            <person name="Westerberg I."/>
            <person name="Brannstrom I.O."/>
            <person name="Guillou S."/>
            <person name="Cros-Aarteil S."/>
            <person name="Calhoun S."/>
            <person name="Haridas S."/>
            <person name="Kuo A."/>
            <person name="Mondo S."/>
            <person name="Pangilinan J."/>
            <person name="Riley R."/>
            <person name="LaButti K."/>
            <person name="Andreopoulos B."/>
            <person name="Lipzen A."/>
            <person name="Chen C."/>
            <person name="Yanf M."/>
            <person name="Daum C."/>
            <person name="Ng V."/>
            <person name="Clum A."/>
            <person name="Steindorff A."/>
            <person name="Ohm R."/>
            <person name="Martin F."/>
            <person name="Silar P."/>
            <person name="Natvig D."/>
            <person name="Lalanne C."/>
            <person name="Gautier V."/>
            <person name="Ament-velasquez S.L."/>
            <person name="Kruys A."/>
            <person name="Hutchinson M.I."/>
            <person name="Powell A.J."/>
            <person name="Barry K."/>
            <person name="Miller A.N."/>
            <person name="Grigoriev I.V."/>
            <person name="Debuchy R."/>
            <person name="Gladieux P."/>
            <person name="Thoren M.H."/>
            <person name="Johannesson H."/>
        </authorList>
    </citation>
    <scope>NUCLEOTIDE SEQUENCE</scope>
    <source>
        <strain evidence="4">SMH3391-2</strain>
    </source>
</reference>
<dbReference type="EMBL" id="JAULSR010000013">
    <property type="protein sequence ID" value="KAK0609578.1"/>
    <property type="molecule type" value="Genomic_DNA"/>
</dbReference>
<organism evidence="4 5">
    <name type="scientific">Bombardia bombarda</name>
    <dbReference type="NCBI Taxonomy" id="252184"/>
    <lineage>
        <taxon>Eukaryota</taxon>
        <taxon>Fungi</taxon>
        <taxon>Dikarya</taxon>
        <taxon>Ascomycota</taxon>
        <taxon>Pezizomycotina</taxon>
        <taxon>Sordariomycetes</taxon>
        <taxon>Sordariomycetidae</taxon>
        <taxon>Sordariales</taxon>
        <taxon>Lasiosphaeriaceae</taxon>
        <taxon>Bombardia</taxon>
    </lineage>
</organism>
<feature type="chain" id="PRO_5041390987" description="SET domain-containing protein" evidence="2">
    <location>
        <begin position="41"/>
        <end position="462"/>
    </location>
</feature>
<proteinExistence type="predicted"/>
<dbReference type="SUPFAM" id="SSF82199">
    <property type="entry name" value="SET domain"/>
    <property type="match status" value="1"/>
</dbReference>
<keyword evidence="5" id="KW-1185">Reference proteome</keyword>
<dbReference type="InterPro" id="IPR011990">
    <property type="entry name" value="TPR-like_helical_dom_sf"/>
</dbReference>
<gene>
    <name evidence="4" type="ORF">B0T17DRAFT_134101</name>
</gene>
<dbReference type="Pfam" id="PF00856">
    <property type="entry name" value="SET"/>
    <property type="match status" value="1"/>
</dbReference>
<feature type="domain" description="SET" evidence="3">
    <location>
        <begin position="166"/>
        <end position="320"/>
    </location>
</feature>
<dbReference type="InterPro" id="IPR046341">
    <property type="entry name" value="SET_dom_sf"/>
</dbReference>
<evidence type="ECO:0000313" key="5">
    <source>
        <dbReference type="Proteomes" id="UP001174934"/>
    </source>
</evidence>
<dbReference type="Proteomes" id="UP001174934">
    <property type="component" value="Unassembled WGS sequence"/>
</dbReference>
<dbReference type="PROSITE" id="PS50280">
    <property type="entry name" value="SET"/>
    <property type="match status" value="1"/>
</dbReference>
<dbReference type="Gene3D" id="1.25.40.10">
    <property type="entry name" value="Tetratricopeptide repeat domain"/>
    <property type="match status" value="1"/>
</dbReference>
<dbReference type="InterPro" id="IPR053185">
    <property type="entry name" value="SET_domain_protein"/>
</dbReference>
<dbReference type="PANTHER" id="PTHR47332:SF6">
    <property type="entry name" value="SET DOMAIN-CONTAINING PROTEIN"/>
    <property type="match status" value="1"/>
</dbReference>
<comment type="caution">
    <text evidence="4">The sequence shown here is derived from an EMBL/GenBank/DDBJ whole genome shotgun (WGS) entry which is preliminary data.</text>
</comment>
<dbReference type="SMART" id="SM00317">
    <property type="entry name" value="SET"/>
    <property type="match status" value="1"/>
</dbReference>
<evidence type="ECO:0000313" key="4">
    <source>
        <dbReference type="EMBL" id="KAK0609578.1"/>
    </source>
</evidence>
<evidence type="ECO:0000256" key="1">
    <source>
        <dbReference type="SAM" id="MobiDB-lite"/>
    </source>
</evidence>
<accession>A0AA39TVK7</accession>
<protein>
    <recommendedName>
        <fullName evidence="3">SET domain-containing protein</fullName>
    </recommendedName>
</protein>
<sequence length="462" mass="51443">MSERVGLSNARMACFSLPLSHLVLLLHLLFVLFAPIPVTAISLQTQCPSDFISPSPSRHRSCPVPVDDETGHDSSPRPWTHPPYCLTPHLPTSSAAVDKLCVYTSSSYNDNSGISIIATPETAAALANAVQNPLPAWHARQHIARRGRLQSHELSRKDTKNDKASPLPYTVITIPGKGQGVVATRHIAQFETILTSFPAMVVDNELFPVEEDEGPPAEGPRLFQRALERLSDRERFEDLARSRREAEHGVHIVEDVIRTNAFGITTPDGKEAKGLYPEIARLNHACDPNAYPRFTKADLAMSAVATRDILPGEEITISYVPLGMPTPYRHSSLSNWGFTCTCSLCTSPTSARQASDARRERLVEIFFSMREPSTHYDTLVELTKEFVEIVKVERLEAKVGEYYQAFMKIYYEFGDVESALRYAQTALRYAELFADPDGGFCTGLRGDLRLLEALIKKQRESE</sequence>
<dbReference type="CDD" id="cd20071">
    <property type="entry name" value="SET_SMYD"/>
    <property type="match status" value="1"/>
</dbReference>
<feature type="signal peptide" evidence="2">
    <location>
        <begin position="1"/>
        <end position="40"/>
    </location>
</feature>
<evidence type="ECO:0000256" key="2">
    <source>
        <dbReference type="SAM" id="SignalP"/>
    </source>
</evidence>
<evidence type="ECO:0000259" key="3">
    <source>
        <dbReference type="PROSITE" id="PS50280"/>
    </source>
</evidence>
<keyword evidence="2" id="KW-0732">Signal</keyword>
<name>A0AA39TVK7_9PEZI</name>